<dbReference type="InterPro" id="IPR051320">
    <property type="entry name" value="Viral_Replic_Matur_Polypro"/>
</dbReference>
<feature type="non-terminal residue" evidence="4">
    <location>
        <position position="1"/>
    </location>
</feature>
<dbReference type="InterPro" id="IPR043502">
    <property type="entry name" value="DNA/RNA_pol_sf"/>
</dbReference>
<accession>A0A8J4UJI2</accession>
<dbReference type="PROSITE" id="PS50878">
    <property type="entry name" value="RT_POL"/>
    <property type="match status" value="1"/>
</dbReference>
<evidence type="ECO:0000256" key="1">
    <source>
        <dbReference type="ARBA" id="ARBA00010879"/>
    </source>
</evidence>
<sequence length="79" mass="9005">IYLNSQFLFAFIYQGQQYTWTRLPQGYCESPTVFSQCLKQDLDSVTLQSASVLVQYVDDILVTSSSLEACQEDTLHLLC</sequence>
<dbReference type="InterPro" id="IPR000477">
    <property type="entry name" value="RT_dom"/>
</dbReference>
<dbReference type="Proteomes" id="UP000751161">
    <property type="component" value="Unassembled WGS sequence"/>
</dbReference>
<reference evidence="4" key="1">
    <citation type="journal article" date="2019" name="Gigascience">
        <title>High-coverage genomes to elucidate the evolution of penguins.</title>
        <authorList>
            <person name="Pan H."/>
            <person name="Cole T.L."/>
            <person name="Bi X."/>
            <person name="Fang M."/>
            <person name="Zhou C."/>
            <person name="Yang Z."/>
            <person name="Ksepka D.T."/>
            <person name="Hart T."/>
            <person name="Bouzat J.L."/>
            <person name="Argilla L.S."/>
            <person name="Bertelsen M.F."/>
            <person name="Boersma P.D."/>
            <person name="Bost C.A."/>
            <person name="Cherel Y."/>
            <person name="Dann P."/>
            <person name="Fiddaman S.R."/>
            <person name="Howard P."/>
            <person name="Labuschagne K."/>
            <person name="Mattern T."/>
            <person name="Miller G."/>
            <person name="Parker P."/>
            <person name="Phillips R.A."/>
            <person name="Quillfeldt P."/>
            <person name="Ryan P.G."/>
            <person name="Taylor H."/>
            <person name="Thompson D.R."/>
            <person name="Young M.J."/>
            <person name="Ellegaard M.R."/>
            <person name="Gilbert M.T.P."/>
            <person name="Sinding M.S."/>
            <person name="Pacheco G."/>
            <person name="Shepherd L.D."/>
            <person name="Tennyson A.J.D."/>
            <person name="Grosser S."/>
            <person name="Kay E."/>
            <person name="Nupen L.J."/>
            <person name="Ellenberg U."/>
            <person name="Houston D.M."/>
            <person name="Reeve A.H."/>
            <person name="Johnson K."/>
            <person name="Masello J.F."/>
            <person name="Stracke T."/>
            <person name="McKinlay B."/>
            <person name="Borboroglu P.G."/>
            <person name="Zhang D.X."/>
            <person name="Zhang G."/>
        </authorList>
    </citation>
    <scope>NUCLEOTIDE SEQUENCE</scope>
    <source>
        <strain evidence="4">KP FORT 001</strain>
    </source>
</reference>
<gene>
    <name evidence="4" type="ORF">FQA23_0001277</name>
</gene>
<evidence type="ECO:0000259" key="3">
    <source>
        <dbReference type="PROSITE" id="PS50878"/>
    </source>
</evidence>
<dbReference type="EMBL" id="VULM01003026">
    <property type="protein sequence ID" value="KAF1666932.1"/>
    <property type="molecule type" value="Genomic_DNA"/>
</dbReference>
<evidence type="ECO:0000256" key="2">
    <source>
        <dbReference type="ARBA" id="ARBA00012180"/>
    </source>
</evidence>
<evidence type="ECO:0000313" key="4">
    <source>
        <dbReference type="EMBL" id="KAF1666932.1"/>
    </source>
</evidence>
<dbReference type="PANTHER" id="PTHR33064:SF37">
    <property type="entry name" value="RIBONUCLEASE H"/>
    <property type="match status" value="1"/>
</dbReference>
<dbReference type="AlphaFoldDB" id="A0A8J4UJI2"/>
<name>A0A8J4UJI2_APTPA</name>
<comment type="caution">
    <text evidence="4">The sequence shown here is derived from an EMBL/GenBank/DDBJ whole genome shotgun (WGS) entry which is preliminary data.</text>
</comment>
<comment type="similarity">
    <text evidence="1">Belongs to the beta type-B retroviral polymerase family. HERV class-II K(HML-2) pol subfamily.</text>
</comment>
<feature type="domain" description="Reverse transcriptase" evidence="3">
    <location>
        <begin position="1"/>
        <end position="79"/>
    </location>
</feature>
<dbReference type="InterPro" id="IPR043128">
    <property type="entry name" value="Rev_trsase/Diguanyl_cyclase"/>
</dbReference>
<feature type="non-terminal residue" evidence="4">
    <location>
        <position position="79"/>
    </location>
</feature>
<keyword evidence="5" id="KW-1185">Reference proteome</keyword>
<dbReference type="EC" id="3.1.26.4" evidence="2"/>
<dbReference type="Gene3D" id="3.30.70.270">
    <property type="match status" value="1"/>
</dbReference>
<organism evidence="4 5">
    <name type="scientific">Aptenodytes patagonicus</name>
    <name type="common">King penguin</name>
    <dbReference type="NCBI Taxonomy" id="9234"/>
    <lineage>
        <taxon>Eukaryota</taxon>
        <taxon>Metazoa</taxon>
        <taxon>Chordata</taxon>
        <taxon>Craniata</taxon>
        <taxon>Vertebrata</taxon>
        <taxon>Euteleostomi</taxon>
        <taxon>Archelosauria</taxon>
        <taxon>Archosauria</taxon>
        <taxon>Dinosauria</taxon>
        <taxon>Saurischia</taxon>
        <taxon>Theropoda</taxon>
        <taxon>Coelurosauria</taxon>
        <taxon>Aves</taxon>
        <taxon>Neognathae</taxon>
        <taxon>Neoaves</taxon>
        <taxon>Aequornithes</taxon>
        <taxon>Sphenisciformes</taxon>
        <taxon>Spheniscidae</taxon>
        <taxon>Aptenodytes</taxon>
    </lineage>
</organism>
<dbReference type="Pfam" id="PF00078">
    <property type="entry name" value="RVT_1"/>
    <property type="match status" value="1"/>
</dbReference>
<dbReference type="GO" id="GO:0004523">
    <property type="term" value="F:RNA-DNA hybrid ribonuclease activity"/>
    <property type="evidence" value="ECO:0007669"/>
    <property type="project" value="UniProtKB-EC"/>
</dbReference>
<dbReference type="SUPFAM" id="SSF56672">
    <property type="entry name" value="DNA/RNA polymerases"/>
    <property type="match status" value="1"/>
</dbReference>
<evidence type="ECO:0000313" key="5">
    <source>
        <dbReference type="Proteomes" id="UP000751161"/>
    </source>
</evidence>
<dbReference type="PANTHER" id="PTHR33064">
    <property type="entry name" value="POL PROTEIN"/>
    <property type="match status" value="1"/>
</dbReference>
<proteinExistence type="inferred from homology"/>
<protein>
    <recommendedName>
        <fullName evidence="2">ribonuclease H</fullName>
        <ecNumber evidence="2">3.1.26.4</ecNumber>
    </recommendedName>
</protein>
<dbReference type="Gene3D" id="3.10.10.10">
    <property type="entry name" value="HIV Type 1 Reverse Transcriptase, subunit A, domain 1"/>
    <property type="match status" value="1"/>
</dbReference>